<dbReference type="Proteomes" id="UP000242704">
    <property type="component" value="Unassembled WGS sequence"/>
</dbReference>
<feature type="transmembrane region" description="Helical" evidence="2">
    <location>
        <begin position="212"/>
        <end position="236"/>
    </location>
</feature>
<accession>A0AAE5W882</accession>
<feature type="region of interest" description="Disordered" evidence="1">
    <location>
        <begin position="313"/>
        <end position="360"/>
    </location>
</feature>
<dbReference type="InterPro" id="IPR008910">
    <property type="entry name" value="MSC_TM_helix"/>
</dbReference>
<keyword evidence="2" id="KW-1133">Transmembrane helix</keyword>
<dbReference type="EMBL" id="PZBZ01000034">
    <property type="protein sequence ID" value="PTG13640.1"/>
    <property type="molecule type" value="Genomic_DNA"/>
</dbReference>
<feature type="transmembrane region" description="Helical" evidence="2">
    <location>
        <begin position="179"/>
        <end position="200"/>
    </location>
</feature>
<evidence type="ECO:0000313" key="3">
    <source>
        <dbReference type="EMBL" id="PTG13640.1"/>
    </source>
</evidence>
<evidence type="ECO:0008006" key="5">
    <source>
        <dbReference type="Google" id="ProtNLM"/>
    </source>
</evidence>
<reference evidence="3 4" key="1">
    <citation type="journal article" date="2016" name="Front. Microbiol.">
        <title>Comprehensive Phylogenetic Analysis of Bovine Non-aureus Staphylococci Species Based on Whole-Genome Sequencing.</title>
        <authorList>
            <person name="Naushad S."/>
            <person name="Barkema H.W."/>
            <person name="Luby C."/>
            <person name="Condas L.A."/>
            <person name="Nobrega D.B."/>
            <person name="Carson D.A."/>
            <person name="De Buck J."/>
        </authorList>
    </citation>
    <scope>NUCLEOTIDE SEQUENCE [LARGE SCALE GENOMIC DNA]</scope>
    <source>
        <strain evidence="3 4">SNUC 505</strain>
    </source>
</reference>
<organism evidence="3 4">
    <name type="scientific">Staphylococcus chromogenes</name>
    <name type="common">Staphylococcus hyicus subsp. chromogenes</name>
    <dbReference type="NCBI Taxonomy" id="46126"/>
    <lineage>
        <taxon>Bacteria</taxon>
        <taxon>Bacillati</taxon>
        <taxon>Bacillota</taxon>
        <taxon>Bacilli</taxon>
        <taxon>Bacillales</taxon>
        <taxon>Staphylococcaceae</taxon>
        <taxon>Staphylococcus</taxon>
    </lineage>
</organism>
<keyword evidence="2" id="KW-0812">Transmembrane</keyword>
<gene>
    <name evidence="3" type="ORF">BU653_07250</name>
</gene>
<feature type="compositionally biased region" description="Basic and acidic residues" evidence="1">
    <location>
        <begin position="345"/>
        <end position="360"/>
    </location>
</feature>
<evidence type="ECO:0000256" key="2">
    <source>
        <dbReference type="SAM" id="Phobius"/>
    </source>
</evidence>
<dbReference type="Pfam" id="PF05552">
    <property type="entry name" value="MS_channel_1st_1"/>
    <property type="match status" value="3"/>
</dbReference>
<evidence type="ECO:0000313" key="4">
    <source>
        <dbReference type="Proteomes" id="UP000242704"/>
    </source>
</evidence>
<dbReference type="AlphaFoldDB" id="A0AAE5W882"/>
<name>A0AAE5W882_STACR</name>
<sequence>MNNVWSTFKGAIETIVNFIPNLISAILLLLLAWIIAVVVKNIIVKGLNALGVDKWLERKGLVNNRPHDGQQGKRSESEGLIRTLGKLAYFLVFLLFLPPVFDALGMKSVSEPIKGMMNSVFEFAPRIIVAVIILVLGLFIAKMLGSLVKNLLASLNVSRFNHYVNFGKNSRDGIDIPEATGWIITVLIGLFFVVQALTTVNLEILNGIGKAIIGYLPLVISGLIILGLGLIGGNILAKLVRRGTGHTLLAQVVKYLLIIVAVFMTLDQLNFAQSIVNVAFLLILGAVAVAFAIAFGIGGRGFAEKQLNSLSNRIEEDKRNPDYGNTDEPLFGSKQNNAYNNYSDAHYDNNHYDNNHYDNAHYEDQHYNNASANDHFEHSEFDADQREIERRQAEQKSDYVRNDEVEERREQRRERRRDPRDRH</sequence>
<protein>
    <recommendedName>
        <fullName evidence="5">Mechanosensitive ion channel</fullName>
    </recommendedName>
</protein>
<dbReference type="RefSeq" id="WP_107360687.1">
    <property type="nucleotide sequence ID" value="NZ_JAHSUP010000005.1"/>
</dbReference>
<comment type="caution">
    <text evidence="3">The sequence shown here is derived from an EMBL/GenBank/DDBJ whole genome shotgun (WGS) entry which is preliminary data.</text>
</comment>
<feature type="transmembrane region" description="Helical" evidence="2">
    <location>
        <begin position="248"/>
        <end position="266"/>
    </location>
</feature>
<feature type="transmembrane region" description="Helical" evidence="2">
    <location>
        <begin position="18"/>
        <end position="39"/>
    </location>
</feature>
<evidence type="ECO:0000256" key="1">
    <source>
        <dbReference type="SAM" id="MobiDB-lite"/>
    </source>
</evidence>
<proteinExistence type="predicted"/>
<keyword evidence="2" id="KW-0472">Membrane</keyword>
<feature type="region of interest" description="Disordered" evidence="1">
    <location>
        <begin position="379"/>
        <end position="423"/>
    </location>
</feature>
<feature type="transmembrane region" description="Helical" evidence="2">
    <location>
        <begin position="123"/>
        <end position="141"/>
    </location>
</feature>
<dbReference type="NCBIfam" id="NF033912">
    <property type="entry name" value="msc"/>
    <property type="match status" value="1"/>
</dbReference>
<feature type="transmembrane region" description="Helical" evidence="2">
    <location>
        <begin position="83"/>
        <end position="101"/>
    </location>
</feature>
<feature type="transmembrane region" description="Helical" evidence="2">
    <location>
        <begin position="278"/>
        <end position="303"/>
    </location>
</feature>